<dbReference type="Proteomes" id="UP000735302">
    <property type="component" value="Unassembled WGS sequence"/>
</dbReference>
<evidence type="ECO:0000313" key="3">
    <source>
        <dbReference type="Proteomes" id="UP000735302"/>
    </source>
</evidence>
<gene>
    <name evidence="2" type="ORF">PoB_000228200</name>
</gene>
<feature type="region of interest" description="Disordered" evidence="1">
    <location>
        <begin position="95"/>
        <end position="116"/>
    </location>
</feature>
<name>A0AAV3Y021_9GAST</name>
<protein>
    <submittedName>
        <fullName evidence="2">Uncharacterized protein</fullName>
    </submittedName>
</protein>
<comment type="caution">
    <text evidence="2">The sequence shown here is derived from an EMBL/GenBank/DDBJ whole genome shotgun (WGS) entry which is preliminary data.</text>
</comment>
<proteinExistence type="predicted"/>
<feature type="compositionally biased region" description="Polar residues" evidence="1">
    <location>
        <begin position="95"/>
        <end position="108"/>
    </location>
</feature>
<organism evidence="2 3">
    <name type="scientific">Plakobranchus ocellatus</name>
    <dbReference type="NCBI Taxonomy" id="259542"/>
    <lineage>
        <taxon>Eukaryota</taxon>
        <taxon>Metazoa</taxon>
        <taxon>Spiralia</taxon>
        <taxon>Lophotrochozoa</taxon>
        <taxon>Mollusca</taxon>
        <taxon>Gastropoda</taxon>
        <taxon>Heterobranchia</taxon>
        <taxon>Euthyneura</taxon>
        <taxon>Panpulmonata</taxon>
        <taxon>Sacoglossa</taxon>
        <taxon>Placobranchoidea</taxon>
        <taxon>Plakobranchidae</taxon>
        <taxon>Plakobranchus</taxon>
    </lineage>
</organism>
<evidence type="ECO:0000256" key="1">
    <source>
        <dbReference type="SAM" id="MobiDB-lite"/>
    </source>
</evidence>
<accession>A0AAV3Y021</accession>
<dbReference type="EMBL" id="BLXT01000298">
    <property type="protein sequence ID" value="GFN75776.1"/>
    <property type="molecule type" value="Genomic_DNA"/>
</dbReference>
<reference evidence="2 3" key="1">
    <citation type="journal article" date="2021" name="Elife">
        <title>Chloroplast acquisition without the gene transfer in kleptoplastic sea slugs, Plakobranchus ocellatus.</title>
        <authorList>
            <person name="Maeda T."/>
            <person name="Takahashi S."/>
            <person name="Yoshida T."/>
            <person name="Shimamura S."/>
            <person name="Takaki Y."/>
            <person name="Nagai Y."/>
            <person name="Toyoda A."/>
            <person name="Suzuki Y."/>
            <person name="Arimoto A."/>
            <person name="Ishii H."/>
            <person name="Satoh N."/>
            <person name="Nishiyama T."/>
            <person name="Hasebe M."/>
            <person name="Maruyama T."/>
            <person name="Minagawa J."/>
            <person name="Obokata J."/>
            <person name="Shigenobu S."/>
        </authorList>
    </citation>
    <scope>NUCLEOTIDE SEQUENCE [LARGE SCALE GENOMIC DNA]</scope>
</reference>
<sequence>MTVNYDHVLLHQLQRCTNYKSSFQGVSESTLRCEGTLLSGVRASPLAPWPDREPESLRSPCCGLAIFIKSQPSLYIKSRTQDSTHDLDRRSSLSHFRQCSNPSHNGVSECSLISDH</sequence>
<keyword evidence="3" id="KW-1185">Reference proteome</keyword>
<dbReference type="AlphaFoldDB" id="A0AAV3Y021"/>
<evidence type="ECO:0000313" key="2">
    <source>
        <dbReference type="EMBL" id="GFN75776.1"/>
    </source>
</evidence>